<dbReference type="HOGENOM" id="CLU_3084138_0_0_0"/>
<evidence type="ECO:0000256" key="1">
    <source>
        <dbReference type="SAM" id="MobiDB-lite"/>
    </source>
</evidence>
<organism evidence="2 3">
    <name type="scientific">Rhodopirellula baltica (strain DSM 10527 / NCIMB 13988 / SH1)</name>
    <dbReference type="NCBI Taxonomy" id="243090"/>
    <lineage>
        <taxon>Bacteria</taxon>
        <taxon>Pseudomonadati</taxon>
        <taxon>Planctomycetota</taxon>
        <taxon>Planctomycetia</taxon>
        <taxon>Pirellulales</taxon>
        <taxon>Pirellulaceae</taxon>
        <taxon>Rhodopirellula</taxon>
    </lineage>
</organism>
<dbReference type="KEGG" id="rba:RB11070"/>
<sequence>MMGKPSCFGTVATQSRKPNEKPESPRGTAKELSGVDVSIPVSFLTFDKSLRT</sequence>
<protein>
    <submittedName>
        <fullName evidence="2">Uncharacterized protein</fullName>
    </submittedName>
</protein>
<gene>
    <name evidence="2" type="ordered locus">RB11070</name>
</gene>
<dbReference type="AlphaFoldDB" id="Q7UJT7"/>
<feature type="region of interest" description="Disordered" evidence="1">
    <location>
        <begin position="1"/>
        <end position="32"/>
    </location>
</feature>
<reference evidence="2 3" key="1">
    <citation type="journal article" date="2003" name="Proc. Natl. Acad. Sci. U.S.A.">
        <title>Complete genome sequence of the marine planctomycete Pirellula sp. strain 1.</title>
        <authorList>
            <person name="Gloeckner F.O."/>
            <person name="Kube M."/>
            <person name="Bauer M."/>
            <person name="Teeling H."/>
            <person name="Lombardot T."/>
            <person name="Ludwig W."/>
            <person name="Gade D."/>
            <person name="Beck A."/>
            <person name="Borzym K."/>
            <person name="Heitmann K."/>
            <person name="Rabus R."/>
            <person name="Schlesner H."/>
            <person name="Amann R."/>
            <person name="Reinhardt R."/>
        </authorList>
    </citation>
    <scope>NUCLEOTIDE SEQUENCE [LARGE SCALE GENOMIC DNA]</scope>
    <source>
        <strain evidence="3">DSM 10527 / NCIMB 13988 / SH1</strain>
    </source>
</reference>
<evidence type="ECO:0000313" key="3">
    <source>
        <dbReference type="Proteomes" id="UP000001025"/>
    </source>
</evidence>
<dbReference type="EMBL" id="BX294152">
    <property type="protein sequence ID" value="CAD77144.1"/>
    <property type="molecule type" value="Genomic_DNA"/>
</dbReference>
<dbReference type="EnsemblBacteria" id="CAD77144">
    <property type="protein sequence ID" value="CAD77144"/>
    <property type="gene ID" value="RB11070"/>
</dbReference>
<evidence type="ECO:0000313" key="2">
    <source>
        <dbReference type="EMBL" id="CAD77144.1"/>
    </source>
</evidence>
<accession>Q7UJT7</accession>
<name>Q7UJT7_RHOBA</name>
<proteinExistence type="predicted"/>
<dbReference type="InParanoid" id="Q7UJT7"/>
<keyword evidence="3" id="KW-1185">Reference proteome</keyword>
<dbReference type="Proteomes" id="UP000001025">
    <property type="component" value="Chromosome"/>
</dbReference>